<comment type="caution">
    <text evidence="3">The sequence shown here is derived from an EMBL/GenBank/DDBJ whole genome shotgun (WGS) entry which is preliminary data.</text>
</comment>
<dbReference type="Proteomes" id="UP000523139">
    <property type="component" value="Unassembled WGS sequence"/>
</dbReference>
<dbReference type="EMBL" id="JABAHY010000010">
    <property type="protein sequence ID" value="NLS10476.1"/>
    <property type="molecule type" value="Genomic_DNA"/>
</dbReference>
<dbReference type="AlphaFoldDB" id="A0A7X8TKI3"/>
<evidence type="ECO:0000256" key="2">
    <source>
        <dbReference type="SAM" id="Phobius"/>
    </source>
</evidence>
<feature type="compositionally biased region" description="Basic and acidic residues" evidence="1">
    <location>
        <begin position="9"/>
        <end position="34"/>
    </location>
</feature>
<accession>A0A7X8TKI3</accession>
<evidence type="ECO:0000313" key="3">
    <source>
        <dbReference type="EMBL" id="NLS10476.1"/>
    </source>
</evidence>
<feature type="region of interest" description="Disordered" evidence="1">
    <location>
        <begin position="1"/>
        <end position="37"/>
    </location>
</feature>
<gene>
    <name evidence="3" type="ORF">HGQ17_10840</name>
</gene>
<evidence type="ECO:0000313" key="4">
    <source>
        <dbReference type="Proteomes" id="UP000523139"/>
    </source>
</evidence>
<keyword evidence="4" id="KW-1185">Reference proteome</keyword>
<evidence type="ECO:0000256" key="1">
    <source>
        <dbReference type="SAM" id="MobiDB-lite"/>
    </source>
</evidence>
<proteinExistence type="predicted"/>
<protein>
    <submittedName>
        <fullName evidence="3">Uncharacterized protein</fullName>
    </submittedName>
</protein>
<reference evidence="3 4" key="1">
    <citation type="submission" date="2020-04" db="EMBL/GenBank/DDBJ databases">
        <title>Nesterenkonia sp. nov., isolated from marine sediment.</title>
        <authorList>
            <person name="Zhang G."/>
        </authorList>
    </citation>
    <scope>NUCLEOTIDE SEQUENCE [LARGE SCALE GENOMIC DNA]</scope>
    <source>
        <strain evidence="3 4">MY13</strain>
    </source>
</reference>
<keyword evidence="2" id="KW-0472">Membrane</keyword>
<name>A0A7X8TKI3_9MICC</name>
<keyword evidence="2" id="KW-1133">Transmembrane helix</keyword>
<dbReference type="RefSeq" id="WP_168887959.1">
    <property type="nucleotide sequence ID" value="NZ_JABAHY010000010.1"/>
</dbReference>
<feature type="transmembrane region" description="Helical" evidence="2">
    <location>
        <begin position="43"/>
        <end position="64"/>
    </location>
</feature>
<keyword evidence="2" id="KW-0812">Transmembrane</keyword>
<sequence length="67" mass="7223">MTSQESDEAETRFDIRSARRADSNGKSHSEKSEELGASASNRAVSITLAIGIGLMLLVLLLPYLSDL</sequence>
<organism evidence="3 4">
    <name type="scientific">Nesterenkonia sedimenti</name>
    <dbReference type="NCBI Taxonomy" id="1463632"/>
    <lineage>
        <taxon>Bacteria</taxon>
        <taxon>Bacillati</taxon>
        <taxon>Actinomycetota</taxon>
        <taxon>Actinomycetes</taxon>
        <taxon>Micrococcales</taxon>
        <taxon>Micrococcaceae</taxon>
        <taxon>Nesterenkonia</taxon>
    </lineage>
</organism>